<feature type="compositionally biased region" description="Pro residues" evidence="1">
    <location>
        <begin position="81"/>
        <end position="91"/>
    </location>
</feature>
<dbReference type="RefSeq" id="WP_101395292.1">
    <property type="nucleotide sequence ID" value="NZ_PJNE01000001.1"/>
</dbReference>
<dbReference type="OrthoDB" id="3571220at2"/>
<dbReference type="AlphaFoldDB" id="A0A2N3YIT8"/>
<reference evidence="2 3" key="1">
    <citation type="submission" date="2017-12" db="EMBL/GenBank/DDBJ databases">
        <title>Sequencing the genomes of 1000 Actinobacteria strains.</title>
        <authorList>
            <person name="Klenk H.-P."/>
        </authorList>
    </citation>
    <scope>NUCLEOTIDE SEQUENCE [LARGE SCALE GENOMIC DNA]</scope>
    <source>
        <strain evidence="2 3">DSM 12806</strain>
    </source>
</reference>
<dbReference type="EMBL" id="PJNE01000001">
    <property type="protein sequence ID" value="PKW26774.1"/>
    <property type="molecule type" value="Genomic_DNA"/>
</dbReference>
<feature type="region of interest" description="Disordered" evidence="1">
    <location>
        <begin position="77"/>
        <end position="106"/>
    </location>
</feature>
<evidence type="ECO:0000313" key="3">
    <source>
        <dbReference type="Proteomes" id="UP000233781"/>
    </source>
</evidence>
<protein>
    <submittedName>
        <fullName evidence="2">Uncharacterized protein</fullName>
    </submittedName>
</protein>
<name>A0A2N3YIT8_9MICO</name>
<organism evidence="2 3">
    <name type="scientific">Phycicoccus duodecadis</name>
    <dbReference type="NCBI Taxonomy" id="173053"/>
    <lineage>
        <taxon>Bacteria</taxon>
        <taxon>Bacillati</taxon>
        <taxon>Actinomycetota</taxon>
        <taxon>Actinomycetes</taxon>
        <taxon>Micrococcales</taxon>
        <taxon>Intrasporangiaceae</taxon>
        <taxon>Phycicoccus</taxon>
    </lineage>
</organism>
<evidence type="ECO:0000313" key="2">
    <source>
        <dbReference type="EMBL" id="PKW26774.1"/>
    </source>
</evidence>
<dbReference type="Proteomes" id="UP000233781">
    <property type="component" value="Unassembled WGS sequence"/>
</dbReference>
<keyword evidence="3" id="KW-1185">Reference proteome</keyword>
<evidence type="ECO:0000256" key="1">
    <source>
        <dbReference type="SAM" id="MobiDB-lite"/>
    </source>
</evidence>
<sequence>MGERRRFRGRIAGVGSTSGVRVVVGWWFETPFGPFADVMVEGPDGHRVLLAPSEQVAELVSTTYAFDEVRLEPVTVAGAPLSPPMPQPSGPHPHGSPASSKIPPRSWSVETPSLSLALDVGVRTPLGRMLVLVPRPVATSPAFATLADPVARVAMRGVRTRGVARAGRREYYGATDVRAVIGMHGTFDGVELGALAPVDPPCRFGFSSTPRRPSVTEVATSIVDV</sequence>
<proteinExistence type="predicted"/>
<accession>A0A2N3YIT8</accession>
<comment type="caution">
    <text evidence="2">The sequence shown here is derived from an EMBL/GenBank/DDBJ whole genome shotgun (WGS) entry which is preliminary data.</text>
</comment>
<gene>
    <name evidence="2" type="ORF">ATL31_1596</name>
</gene>